<feature type="transmembrane region" description="Helical" evidence="1">
    <location>
        <begin position="36"/>
        <end position="53"/>
    </location>
</feature>
<feature type="transmembrane region" description="Helical" evidence="1">
    <location>
        <begin position="65"/>
        <end position="92"/>
    </location>
</feature>
<protein>
    <recommendedName>
        <fullName evidence="4">DUF4190 domain-containing protein</fullName>
    </recommendedName>
</protein>
<keyword evidence="1" id="KW-1133">Transmembrane helix</keyword>
<reference evidence="3" key="1">
    <citation type="journal article" date="2019" name="Int. J. Syst. Evol. Microbiol.">
        <title>The Global Catalogue of Microorganisms (GCM) 10K type strain sequencing project: providing services to taxonomists for standard genome sequencing and annotation.</title>
        <authorList>
            <consortium name="The Broad Institute Genomics Platform"/>
            <consortium name="The Broad Institute Genome Sequencing Center for Infectious Disease"/>
            <person name="Wu L."/>
            <person name="Ma J."/>
        </authorList>
    </citation>
    <scope>NUCLEOTIDE SEQUENCE [LARGE SCALE GENOMIC DNA]</scope>
    <source>
        <strain evidence="3">SYNS20</strain>
    </source>
</reference>
<gene>
    <name evidence="2" type="ORF">ACFQVC_00805</name>
</gene>
<keyword evidence="1" id="KW-0472">Membrane</keyword>
<feature type="transmembrane region" description="Helical" evidence="1">
    <location>
        <begin position="12"/>
        <end position="30"/>
    </location>
</feature>
<dbReference type="EMBL" id="JBHTCF010000001">
    <property type="protein sequence ID" value="MFC7302753.1"/>
    <property type="molecule type" value="Genomic_DNA"/>
</dbReference>
<dbReference type="RefSeq" id="WP_381825276.1">
    <property type="nucleotide sequence ID" value="NZ_JBHTCF010000001.1"/>
</dbReference>
<keyword evidence="1" id="KW-0812">Transmembrane</keyword>
<organism evidence="2 3">
    <name type="scientific">Streptomyces monticola</name>
    <dbReference type="NCBI Taxonomy" id="2666263"/>
    <lineage>
        <taxon>Bacteria</taxon>
        <taxon>Bacillati</taxon>
        <taxon>Actinomycetota</taxon>
        <taxon>Actinomycetes</taxon>
        <taxon>Kitasatosporales</taxon>
        <taxon>Streptomycetaceae</taxon>
        <taxon>Streptomyces</taxon>
    </lineage>
</organism>
<evidence type="ECO:0000313" key="3">
    <source>
        <dbReference type="Proteomes" id="UP001596523"/>
    </source>
</evidence>
<evidence type="ECO:0008006" key="4">
    <source>
        <dbReference type="Google" id="ProtNLM"/>
    </source>
</evidence>
<sequence length="93" mass="9428">MTQVRSGGAAPWVHAVLSLVGGAMALLILGVNWFDATTAGAVAGAVALVGLVREAQYGDESSRRTLHLIGLIMGIGAACVAQMLPGLLGFLLL</sequence>
<name>A0ABW2JAU6_9ACTN</name>
<comment type="caution">
    <text evidence="2">The sequence shown here is derived from an EMBL/GenBank/DDBJ whole genome shotgun (WGS) entry which is preliminary data.</text>
</comment>
<dbReference type="Proteomes" id="UP001596523">
    <property type="component" value="Unassembled WGS sequence"/>
</dbReference>
<accession>A0ABW2JAU6</accession>
<proteinExistence type="predicted"/>
<evidence type="ECO:0000313" key="2">
    <source>
        <dbReference type="EMBL" id="MFC7302753.1"/>
    </source>
</evidence>
<keyword evidence="3" id="KW-1185">Reference proteome</keyword>
<evidence type="ECO:0000256" key="1">
    <source>
        <dbReference type="SAM" id="Phobius"/>
    </source>
</evidence>